<feature type="transmembrane region" description="Helical" evidence="1">
    <location>
        <begin position="69"/>
        <end position="85"/>
    </location>
</feature>
<organism evidence="2 3">
    <name type="scientific">Clostridium botulinum</name>
    <dbReference type="NCBI Taxonomy" id="1491"/>
    <lineage>
        <taxon>Bacteria</taxon>
        <taxon>Bacillati</taxon>
        <taxon>Bacillota</taxon>
        <taxon>Clostridia</taxon>
        <taxon>Eubacteriales</taxon>
        <taxon>Clostridiaceae</taxon>
        <taxon>Clostridium</taxon>
    </lineage>
</organism>
<reference evidence="2 3" key="1">
    <citation type="submission" date="2019-02" db="EMBL/GenBank/DDBJ databases">
        <title>Genome sequencing of Clostridium botulinum clinical isolates.</title>
        <authorList>
            <person name="Brunt J."/>
            <person name="Van Vliet A.H.M."/>
            <person name="Stringer S.C."/>
            <person name="Grant K.A."/>
            <person name="Carter A.C."/>
            <person name="Peck M.W."/>
        </authorList>
    </citation>
    <scope>NUCLEOTIDE SEQUENCE [LARGE SCALE GENOMIC DNA]</scope>
    <source>
        <strain evidence="2 3">R1125/03</strain>
    </source>
</reference>
<dbReference type="AlphaFoldDB" id="A0A6M0STY2"/>
<accession>A0A6M0STY2</accession>
<dbReference type="EMBL" id="SGJP01000001">
    <property type="protein sequence ID" value="NFA58987.1"/>
    <property type="molecule type" value="Genomic_DNA"/>
</dbReference>
<proteinExistence type="predicted"/>
<name>A0A6M0STY2_CLOBO</name>
<evidence type="ECO:0000313" key="2">
    <source>
        <dbReference type="EMBL" id="NFA58987.1"/>
    </source>
</evidence>
<keyword evidence="1" id="KW-0472">Membrane</keyword>
<comment type="caution">
    <text evidence="2">The sequence shown here is derived from an EMBL/GenBank/DDBJ whole genome shotgun (WGS) entry which is preliminary data.</text>
</comment>
<sequence length="455" mass="53515">MHFCRKCGNKLQKNSKHCNICGSEIEKIHKEDISNINDLNDKHILVHKEEPLEKIKKFNFIKKIKENKFSFIFILILMVIGAFVIKNPVKNLFIRNNSANWLVYAFDKYKEYETLDTVSDFNIKFTVQPQKSMNYENIEDIIEQCTLKVNNKIDKNTNEVYSKISLIYKKENILSGEIYSNKEYIAIEMPQLYKDIIYIKWQDVNKLINNNDSMDAIDPKNYENALSIKKSKYYNEVNKNYKEFFNENLNPYVKNGDTVELSIKNKDKEKIIKCNEVVMHLNNEGIMKILNTLIQKVSEDESLKLLVQDRIFEFLDTAQNKGELNKLNISKDEIDNVKRNFNLEYDAFVKELNNIEKEDKKSFNAKINSLTKVRIDSQNYIRGVKSQISVEKKKTCFNFISNTTINSINTKLDMKKIAIEGAKDISKFNQEDMKNMIKEIENNLQKNMILKLNIK</sequence>
<protein>
    <submittedName>
        <fullName evidence="2">Zinc ribbon domain-containing protein</fullName>
    </submittedName>
</protein>
<dbReference type="Proteomes" id="UP000473089">
    <property type="component" value="Unassembled WGS sequence"/>
</dbReference>
<gene>
    <name evidence="2" type="ORF">EXM42_00790</name>
</gene>
<keyword evidence="1" id="KW-1133">Transmembrane helix</keyword>
<evidence type="ECO:0000313" key="3">
    <source>
        <dbReference type="Proteomes" id="UP000473089"/>
    </source>
</evidence>
<evidence type="ECO:0000256" key="1">
    <source>
        <dbReference type="SAM" id="Phobius"/>
    </source>
</evidence>
<keyword evidence="1" id="KW-0812">Transmembrane</keyword>